<evidence type="ECO:0000259" key="3">
    <source>
        <dbReference type="Pfam" id="PF03358"/>
    </source>
</evidence>
<dbReference type="InterPro" id="IPR005025">
    <property type="entry name" value="FMN_Rdtase-like_dom"/>
</dbReference>
<sequence length="162" mass="18340">MRDSACTYPCRNQLDDVPALHEMVVNSRAVIVASPINWNNMSARLKDFLDRLTCLQNLYLLKKEGLTTGKVVGILVNGHEDGGMKTAMDIFLYFQQMGFILAPFGFAYRTHGSQYNAKTDNDFFKDDEILKTEIEGIVINVIETMNQDLETKLKDKIVPVSE</sequence>
<dbReference type="InterPro" id="IPR029039">
    <property type="entry name" value="Flavoprotein-like_sf"/>
</dbReference>
<dbReference type="EC" id="1.6.5.2" evidence="4"/>
<evidence type="ECO:0000256" key="1">
    <source>
        <dbReference type="ARBA" id="ARBA00001966"/>
    </source>
</evidence>
<name>A0A0P8ACE4_9EURY</name>
<comment type="cofactor">
    <cofactor evidence="1">
        <name>[4Fe-4S] cluster</name>
        <dbReference type="ChEBI" id="CHEBI:49883"/>
    </cofactor>
</comment>
<accession>A0A0P8ACE4</accession>
<dbReference type="Gene3D" id="3.40.50.360">
    <property type="match status" value="1"/>
</dbReference>
<dbReference type="SUPFAM" id="SSF52218">
    <property type="entry name" value="Flavoproteins"/>
    <property type="match status" value="1"/>
</dbReference>
<evidence type="ECO:0000313" key="4">
    <source>
        <dbReference type="EMBL" id="KPQ44417.1"/>
    </source>
</evidence>
<protein>
    <submittedName>
        <fullName evidence="4">NAD(P)H dehydrogenase (Quinone)</fullName>
        <ecNumber evidence="4">1.6.5.2</ecNumber>
    </submittedName>
</protein>
<dbReference type="EMBL" id="LKCM01000095">
    <property type="protein sequence ID" value="KPQ44417.1"/>
    <property type="molecule type" value="Genomic_DNA"/>
</dbReference>
<comment type="caution">
    <text evidence="4">The sequence shown here is derived from an EMBL/GenBank/DDBJ whole genome shotgun (WGS) entry which is preliminary data.</text>
</comment>
<feature type="domain" description="NADPH-dependent FMN reductase-like" evidence="3">
    <location>
        <begin position="11"/>
        <end position="103"/>
    </location>
</feature>
<evidence type="ECO:0000256" key="2">
    <source>
        <dbReference type="ARBA" id="ARBA00038292"/>
    </source>
</evidence>
<keyword evidence="4" id="KW-0560">Oxidoreductase</keyword>
<dbReference type="Proteomes" id="UP000050360">
    <property type="component" value="Unassembled WGS sequence"/>
</dbReference>
<dbReference type="Pfam" id="PF03358">
    <property type="entry name" value="FMN_red"/>
    <property type="match status" value="1"/>
</dbReference>
<proteinExistence type="inferred from homology"/>
<comment type="similarity">
    <text evidence="2">Belongs to the SsuE family. Isf subfamily.</text>
</comment>
<evidence type="ECO:0000313" key="5">
    <source>
        <dbReference type="Proteomes" id="UP000050360"/>
    </source>
</evidence>
<dbReference type="GO" id="GO:0003955">
    <property type="term" value="F:NAD(P)H dehydrogenase (quinone) activity"/>
    <property type="evidence" value="ECO:0007669"/>
    <property type="project" value="UniProtKB-EC"/>
</dbReference>
<organism evidence="4 5">
    <name type="scientific">Candidatus Methanoperedens nitratireducens</name>
    <dbReference type="NCBI Taxonomy" id="1392998"/>
    <lineage>
        <taxon>Archaea</taxon>
        <taxon>Methanobacteriati</taxon>
        <taxon>Methanobacteriota</taxon>
        <taxon>Stenosarchaea group</taxon>
        <taxon>Methanomicrobia</taxon>
        <taxon>Methanosarcinales</taxon>
        <taxon>ANME-2 cluster</taxon>
        <taxon>Candidatus Methanoperedentaceae</taxon>
        <taxon>Candidatus Methanoperedens</taxon>
    </lineage>
</organism>
<dbReference type="AlphaFoldDB" id="A0A0P8ACE4"/>
<reference evidence="4 5" key="1">
    <citation type="submission" date="2015-09" db="EMBL/GenBank/DDBJ databases">
        <title>A metagenomics-based metabolic model of nitrate-dependent anaerobic oxidation of methane by Methanoperedens-like archaea.</title>
        <authorList>
            <person name="Arshad A."/>
            <person name="Speth D.R."/>
            <person name="De Graaf R.M."/>
            <person name="Op Den Camp H.J."/>
            <person name="Jetten M.S."/>
            <person name="Welte C.U."/>
        </authorList>
    </citation>
    <scope>NUCLEOTIDE SEQUENCE [LARGE SCALE GENOMIC DNA]</scope>
</reference>
<gene>
    <name evidence="4" type="ORF">MPEBLZ_01050</name>
</gene>